<dbReference type="VEuPathDB" id="FungiDB:PC110_g17442"/>
<evidence type="ECO:0000313" key="3">
    <source>
        <dbReference type="Proteomes" id="UP000251314"/>
    </source>
</evidence>
<accession>A0A329RP45</accession>
<dbReference type="Gene3D" id="1.10.340.70">
    <property type="match status" value="1"/>
</dbReference>
<reference evidence="2 3" key="1">
    <citation type="submission" date="2018-01" db="EMBL/GenBank/DDBJ databases">
        <title>Draft genome of the strawberry crown rot pathogen Phytophthora cactorum.</title>
        <authorList>
            <person name="Armitage A.D."/>
            <person name="Lysoe E."/>
            <person name="Nellist C.F."/>
            <person name="Harrison R.J."/>
            <person name="Brurberg M.B."/>
        </authorList>
    </citation>
    <scope>NUCLEOTIDE SEQUENCE [LARGE SCALE GENOMIC DNA]</scope>
    <source>
        <strain evidence="2 3">10300</strain>
    </source>
</reference>
<evidence type="ECO:0000259" key="1">
    <source>
        <dbReference type="Pfam" id="PF17921"/>
    </source>
</evidence>
<dbReference type="EMBL" id="MJFZ01000676">
    <property type="protein sequence ID" value="RAW26161.1"/>
    <property type="molecule type" value="Genomic_DNA"/>
</dbReference>
<dbReference type="OrthoDB" id="123220at2759"/>
<dbReference type="Pfam" id="PF17921">
    <property type="entry name" value="Integrase_H2C2"/>
    <property type="match status" value="1"/>
</dbReference>
<name>A0A329RP45_9STRA</name>
<keyword evidence="3" id="KW-1185">Reference proteome</keyword>
<protein>
    <recommendedName>
        <fullName evidence="1">Integrase zinc-binding domain-containing protein</fullName>
    </recommendedName>
</protein>
<proteinExistence type="predicted"/>
<feature type="domain" description="Integrase zinc-binding" evidence="1">
    <location>
        <begin position="111"/>
        <end position="138"/>
    </location>
</feature>
<evidence type="ECO:0000313" key="2">
    <source>
        <dbReference type="EMBL" id="RAW26161.1"/>
    </source>
</evidence>
<sequence length="159" mass="17594">MLLMAYKYDIHDISGEENIWADLLSRWGSSFKTVCAIRQVDLPLSPQLDDSFIWPTQLDIAAAQDAAPSPNDLVRSSSDALWTDGKARVRIPDDAVELQVIYICVVGHIGVAGHRGVATTLENIANEFFWKNIEKDIEFSCGDASTARVHSADLHSYVC</sequence>
<organism evidence="2 3">
    <name type="scientific">Phytophthora cactorum</name>
    <dbReference type="NCBI Taxonomy" id="29920"/>
    <lineage>
        <taxon>Eukaryota</taxon>
        <taxon>Sar</taxon>
        <taxon>Stramenopiles</taxon>
        <taxon>Oomycota</taxon>
        <taxon>Peronosporomycetes</taxon>
        <taxon>Peronosporales</taxon>
        <taxon>Peronosporaceae</taxon>
        <taxon>Phytophthora</taxon>
    </lineage>
</organism>
<gene>
    <name evidence="2" type="ORF">PC110_g17442</name>
</gene>
<dbReference type="InterPro" id="IPR041588">
    <property type="entry name" value="Integrase_H2C2"/>
</dbReference>
<dbReference type="AlphaFoldDB" id="A0A329RP45"/>
<dbReference type="Proteomes" id="UP000251314">
    <property type="component" value="Unassembled WGS sequence"/>
</dbReference>
<comment type="caution">
    <text evidence="2">The sequence shown here is derived from an EMBL/GenBank/DDBJ whole genome shotgun (WGS) entry which is preliminary data.</text>
</comment>